<accession>A0ACC7NTC3</accession>
<reference evidence="1" key="1">
    <citation type="submission" date="2024-12" db="EMBL/GenBank/DDBJ databases">
        <authorList>
            <person name="Wu N."/>
        </authorList>
    </citation>
    <scope>NUCLEOTIDE SEQUENCE</scope>
    <source>
        <strain evidence="1">P15</strain>
    </source>
</reference>
<protein>
    <submittedName>
        <fullName evidence="1">ABC transporter substrate-binding protein</fullName>
    </submittedName>
</protein>
<proteinExistence type="predicted"/>
<name>A0ACC7NTC3_9BACL</name>
<gene>
    <name evidence="1" type="ORF">ACI1P1_06770</name>
</gene>
<evidence type="ECO:0000313" key="1">
    <source>
        <dbReference type="EMBL" id="MFM9327981.1"/>
    </source>
</evidence>
<keyword evidence="2" id="KW-1185">Reference proteome</keyword>
<dbReference type="Proteomes" id="UP001631969">
    <property type="component" value="Unassembled WGS sequence"/>
</dbReference>
<evidence type="ECO:0000313" key="2">
    <source>
        <dbReference type="Proteomes" id="UP001631969"/>
    </source>
</evidence>
<organism evidence="1 2">
    <name type="scientific">Paenibacillus mesotrionivorans</name>
    <dbReference type="NCBI Taxonomy" id="3160968"/>
    <lineage>
        <taxon>Bacteria</taxon>
        <taxon>Bacillati</taxon>
        <taxon>Bacillota</taxon>
        <taxon>Bacilli</taxon>
        <taxon>Bacillales</taxon>
        <taxon>Paenibacillaceae</taxon>
        <taxon>Paenibacillus</taxon>
    </lineage>
</organism>
<sequence>MKKVGLTASLVLGLGMILGACGSSNNAADPSTAASASPAASAPVAASASPAAAPADQGPKTITYLDKQYQLAGTKNIVVASLEAMEDAAVLGVKPVGAVTDGVKIPEYMSKAMEGAVEVGNRQQPNAEAILKLKADVIMGTSKFQAAVVEQLNKVAPMIPVSHISSNWEANLLVMGQIAGKEAQAKDIIEKYKKDAAAAKEKIAANVKDKKVLMLRVRTGSLYAYPADVYFNPSFYTDLGIAVPEELKAVKAQELVSIEKLAEINPDYLFVQFAEAENKDQPKSLEELQNNPIWKSLKAAKNGKVFVNIVDPSAQGGTSWSKLAFLDKAVAALSQ</sequence>
<dbReference type="EMBL" id="JBJURJ010000004">
    <property type="protein sequence ID" value="MFM9327981.1"/>
    <property type="molecule type" value="Genomic_DNA"/>
</dbReference>
<comment type="caution">
    <text evidence="1">The sequence shown here is derived from an EMBL/GenBank/DDBJ whole genome shotgun (WGS) entry which is preliminary data.</text>
</comment>